<dbReference type="Gene3D" id="2.160.20.10">
    <property type="entry name" value="Single-stranded right-handed beta-helix, Pectin lyase-like"/>
    <property type="match status" value="1"/>
</dbReference>
<dbReference type="AlphaFoldDB" id="A0A383EMR9"/>
<dbReference type="NCBIfam" id="NF041518">
    <property type="entry name" value="choice_anch_Q"/>
    <property type="match status" value="1"/>
</dbReference>
<gene>
    <name evidence="1" type="ORF">METZ01_LOCUS511011</name>
</gene>
<organism evidence="1">
    <name type="scientific">marine metagenome</name>
    <dbReference type="NCBI Taxonomy" id="408172"/>
    <lineage>
        <taxon>unclassified sequences</taxon>
        <taxon>metagenomes</taxon>
        <taxon>ecological metagenomes</taxon>
    </lineage>
</organism>
<accession>A0A383EMR9</accession>
<proteinExistence type="predicted"/>
<protein>
    <recommendedName>
        <fullName evidence="2">Right handed beta helix domain-containing protein</fullName>
    </recommendedName>
</protein>
<evidence type="ECO:0000313" key="1">
    <source>
        <dbReference type="EMBL" id="SVE58157.1"/>
    </source>
</evidence>
<dbReference type="EMBL" id="UINC01227327">
    <property type="protein sequence ID" value="SVE58157.1"/>
    <property type="molecule type" value="Genomic_DNA"/>
</dbReference>
<dbReference type="SUPFAM" id="SSF51126">
    <property type="entry name" value="Pectin lyase-like"/>
    <property type="match status" value="1"/>
</dbReference>
<feature type="non-terminal residue" evidence="1">
    <location>
        <position position="1"/>
    </location>
</feature>
<dbReference type="InterPro" id="IPR011050">
    <property type="entry name" value="Pectin_lyase_fold/virulence"/>
</dbReference>
<name>A0A383EMR9_9ZZZZ</name>
<dbReference type="InterPro" id="IPR012334">
    <property type="entry name" value="Pectin_lyas_fold"/>
</dbReference>
<reference evidence="1" key="1">
    <citation type="submission" date="2018-05" db="EMBL/GenBank/DDBJ databases">
        <authorList>
            <person name="Lanie J.A."/>
            <person name="Ng W.-L."/>
            <person name="Kazmierczak K.M."/>
            <person name="Andrzejewski T.M."/>
            <person name="Davidsen T.M."/>
            <person name="Wayne K.J."/>
            <person name="Tettelin H."/>
            <person name="Glass J.I."/>
            <person name="Rusch D."/>
            <person name="Podicherti R."/>
            <person name="Tsui H.-C.T."/>
            <person name="Winkler M.E."/>
        </authorList>
    </citation>
    <scope>NUCLEOTIDE SEQUENCE</scope>
</reference>
<evidence type="ECO:0008006" key="2">
    <source>
        <dbReference type="Google" id="ProtNLM"/>
    </source>
</evidence>
<sequence length="122" mass="13453">VFSFFDKNNIIRNNIFVVSNNLQVFTGTNVYGAELYDEQIYSNNLYWSSDEAQSDPCGLPLGEGDIVGDPGFVDIDNLNFNLNNTSLAIDAGMDLGYKLDFEDNTVPTGSSPDIGAFEYNDN</sequence>
<dbReference type="InterPro" id="IPR059226">
    <property type="entry name" value="Choice_anch_Q_dom"/>
</dbReference>